<dbReference type="Pfam" id="PF00571">
    <property type="entry name" value="CBS"/>
    <property type="match status" value="2"/>
</dbReference>
<dbReference type="STRING" id="1715989.NITINOP_1780"/>
<keyword evidence="5" id="KW-1185">Reference proteome</keyword>
<dbReference type="InterPro" id="IPR000644">
    <property type="entry name" value="CBS_dom"/>
</dbReference>
<dbReference type="EMBL" id="LN885086">
    <property type="protein sequence ID" value="CUQ66755.1"/>
    <property type="molecule type" value="Genomic_DNA"/>
</dbReference>
<dbReference type="RefSeq" id="WP_158023298.1">
    <property type="nucleotide sequence ID" value="NZ_LN885086.1"/>
</dbReference>
<evidence type="ECO:0000259" key="3">
    <source>
        <dbReference type="PROSITE" id="PS51371"/>
    </source>
</evidence>
<accession>A0A0S4KQN3</accession>
<dbReference type="SUPFAM" id="SSF54631">
    <property type="entry name" value="CBS-domain pair"/>
    <property type="match status" value="1"/>
</dbReference>
<sequence length="257" mass="28828">MPKQVRTGLTRSDILKRYIERFKRQLDRFQPFLSRKRASVSIDDFDEETEELIAQVFGAASDQAEAYVYAKTGESALLPEEAQETGAHDVERAGLHQRRQVLESCLADLEMRSRILASRLGSQKDGREERTLVRHYTSYDVRSIARTSTIKEVGKTFQKYRIDALIVDDGSRYIGIITDSDLSRKVIAKGLDPNTTTVASCMSRSIVTIEEDEPLADALALMKKHVIRHIPVTADGTIIGVLSASDLLRALEDRLSS</sequence>
<evidence type="ECO:0000313" key="5">
    <source>
        <dbReference type="Proteomes" id="UP000066284"/>
    </source>
</evidence>
<protein>
    <recommendedName>
        <fullName evidence="3">CBS domain-containing protein</fullName>
    </recommendedName>
</protein>
<dbReference type="PROSITE" id="PS51371">
    <property type="entry name" value="CBS"/>
    <property type="match status" value="2"/>
</dbReference>
<dbReference type="PANTHER" id="PTHR43080:SF2">
    <property type="entry name" value="CBS DOMAIN-CONTAINING PROTEIN"/>
    <property type="match status" value="1"/>
</dbReference>
<proteinExistence type="predicted"/>
<dbReference type="InterPro" id="IPR046342">
    <property type="entry name" value="CBS_dom_sf"/>
</dbReference>
<name>A0A0S4KQN3_9BACT</name>
<dbReference type="SMART" id="SM00116">
    <property type="entry name" value="CBS"/>
    <property type="match status" value="2"/>
</dbReference>
<organism evidence="4 5">
    <name type="scientific">Candidatus Nitrospira inopinata</name>
    <dbReference type="NCBI Taxonomy" id="1715989"/>
    <lineage>
        <taxon>Bacteria</taxon>
        <taxon>Pseudomonadati</taxon>
        <taxon>Nitrospirota</taxon>
        <taxon>Nitrospiria</taxon>
        <taxon>Nitrospirales</taxon>
        <taxon>Nitrospiraceae</taxon>
        <taxon>Nitrospira</taxon>
    </lineage>
</organism>
<evidence type="ECO:0000256" key="2">
    <source>
        <dbReference type="PROSITE-ProRule" id="PRU00703"/>
    </source>
</evidence>
<dbReference type="Proteomes" id="UP000066284">
    <property type="component" value="Chromosome 1"/>
</dbReference>
<dbReference type="InterPro" id="IPR051257">
    <property type="entry name" value="Diverse_CBS-Domain"/>
</dbReference>
<keyword evidence="1 2" id="KW-0129">CBS domain</keyword>
<gene>
    <name evidence="4" type="ORF">NITINOP_1780</name>
</gene>
<evidence type="ECO:0000256" key="1">
    <source>
        <dbReference type="ARBA" id="ARBA00023122"/>
    </source>
</evidence>
<evidence type="ECO:0000313" key="4">
    <source>
        <dbReference type="EMBL" id="CUQ66755.1"/>
    </source>
</evidence>
<dbReference type="PANTHER" id="PTHR43080">
    <property type="entry name" value="CBS DOMAIN-CONTAINING PROTEIN CBSX3, MITOCHONDRIAL"/>
    <property type="match status" value="1"/>
</dbReference>
<feature type="domain" description="CBS" evidence="3">
    <location>
        <begin position="136"/>
        <end position="193"/>
    </location>
</feature>
<dbReference type="OrthoDB" id="9802114at2"/>
<feature type="domain" description="CBS" evidence="3">
    <location>
        <begin position="202"/>
        <end position="257"/>
    </location>
</feature>
<dbReference type="KEGG" id="nio:NITINOP_1780"/>
<reference evidence="5" key="1">
    <citation type="submission" date="2015-09" db="EMBL/GenBank/DDBJ databases">
        <authorList>
            <person name="Daims H."/>
        </authorList>
    </citation>
    <scope>NUCLEOTIDE SEQUENCE [LARGE SCALE GENOMIC DNA]</scope>
</reference>
<dbReference type="Gene3D" id="3.10.580.10">
    <property type="entry name" value="CBS-domain"/>
    <property type="match status" value="1"/>
</dbReference>
<dbReference type="AlphaFoldDB" id="A0A0S4KQN3"/>